<organism evidence="2 4">
    <name type="scientific">Medicago truncatula</name>
    <name type="common">Barrel medic</name>
    <name type="synonym">Medicago tribuloides</name>
    <dbReference type="NCBI Taxonomy" id="3880"/>
    <lineage>
        <taxon>Eukaryota</taxon>
        <taxon>Viridiplantae</taxon>
        <taxon>Streptophyta</taxon>
        <taxon>Embryophyta</taxon>
        <taxon>Tracheophyta</taxon>
        <taxon>Spermatophyta</taxon>
        <taxon>Magnoliopsida</taxon>
        <taxon>eudicotyledons</taxon>
        <taxon>Gunneridae</taxon>
        <taxon>Pentapetalae</taxon>
        <taxon>rosids</taxon>
        <taxon>fabids</taxon>
        <taxon>Fabales</taxon>
        <taxon>Fabaceae</taxon>
        <taxon>Papilionoideae</taxon>
        <taxon>50 kb inversion clade</taxon>
        <taxon>NPAAA clade</taxon>
        <taxon>Hologalegina</taxon>
        <taxon>IRL clade</taxon>
        <taxon>Trifolieae</taxon>
        <taxon>Medicago</taxon>
    </lineage>
</organism>
<accession>G7JX86</accession>
<gene>
    <name evidence="2" type="ordered locus">MTR_5g057640</name>
</gene>
<keyword evidence="1 2" id="KW-0812">Transmembrane</keyword>
<sequence length="93" mass="10870">MEFSNQFKESFKHGLIAGYCFTATFVIVFYMFYCLPAQVIKNRKNKKVGHMKTEEKHKLPCQKFKQQKINKFIQVLQHAILVSVKSVLILSIS</sequence>
<protein>
    <submittedName>
        <fullName evidence="2">Transmembrane protein, putative</fullName>
    </submittedName>
</protein>
<keyword evidence="1" id="KW-0472">Membrane</keyword>
<dbReference type="EnsemblPlants" id="AES97642">
    <property type="protein sequence ID" value="AES97642"/>
    <property type="gene ID" value="MTR_5g057640"/>
</dbReference>
<dbReference type="PaxDb" id="3880-AES97642"/>
<reference evidence="2 4" key="2">
    <citation type="journal article" date="2014" name="BMC Genomics">
        <title>An improved genome release (version Mt4.0) for the model legume Medicago truncatula.</title>
        <authorList>
            <person name="Tang H."/>
            <person name="Krishnakumar V."/>
            <person name="Bidwell S."/>
            <person name="Rosen B."/>
            <person name="Chan A."/>
            <person name="Zhou S."/>
            <person name="Gentzbittel L."/>
            <person name="Childs K.L."/>
            <person name="Yandell M."/>
            <person name="Gundlach H."/>
            <person name="Mayer K.F."/>
            <person name="Schwartz D.C."/>
            <person name="Town C.D."/>
        </authorList>
    </citation>
    <scope>GENOME REANNOTATION</scope>
    <source>
        <strain evidence="3 4">cv. Jemalong A17</strain>
    </source>
</reference>
<proteinExistence type="predicted"/>
<dbReference type="EMBL" id="CM001221">
    <property type="protein sequence ID" value="AES97642.1"/>
    <property type="molecule type" value="Genomic_DNA"/>
</dbReference>
<keyword evidence="4" id="KW-1185">Reference proteome</keyword>
<feature type="transmembrane region" description="Helical" evidence="1">
    <location>
        <begin position="16"/>
        <end position="35"/>
    </location>
</feature>
<reference evidence="3" key="3">
    <citation type="submission" date="2015-04" db="UniProtKB">
        <authorList>
            <consortium name="EnsemblPlants"/>
        </authorList>
    </citation>
    <scope>IDENTIFICATION</scope>
    <source>
        <strain evidence="3">cv. Jemalong A17</strain>
    </source>
</reference>
<name>G7JX86_MEDTR</name>
<evidence type="ECO:0000313" key="3">
    <source>
        <dbReference type="EnsemblPlants" id="AES97642"/>
    </source>
</evidence>
<evidence type="ECO:0000313" key="4">
    <source>
        <dbReference type="Proteomes" id="UP000002051"/>
    </source>
</evidence>
<reference evidence="2 4" key="1">
    <citation type="journal article" date="2011" name="Nature">
        <title>The Medicago genome provides insight into the evolution of rhizobial symbioses.</title>
        <authorList>
            <person name="Young N.D."/>
            <person name="Debelle F."/>
            <person name="Oldroyd G.E."/>
            <person name="Geurts R."/>
            <person name="Cannon S.B."/>
            <person name="Udvardi M.K."/>
            <person name="Benedito V.A."/>
            <person name="Mayer K.F."/>
            <person name="Gouzy J."/>
            <person name="Schoof H."/>
            <person name="Van de Peer Y."/>
            <person name="Proost S."/>
            <person name="Cook D.R."/>
            <person name="Meyers B.C."/>
            <person name="Spannagl M."/>
            <person name="Cheung F."/>
            <person name="De Mita S."/>
            <person name="Krishnakumar V."/>
            <person name="Gundlach H."/>
            <person name="Zhou S."/>
            <person name="Mudge J."/>
            <person name="Bharti A.K."/>
            <person name="Murray J.D."/>
            <person name="Naoumkina M.A."/>
            <person name="Rosen B."/>
            <person name="Silverstein K.A."/>
            <person name="Tang H."/>
            <person name="Rombauts S."/>
            <person name="Zhao P.X."/>
            <person name="Zhou P."/>
            <person name="Barbe V."/>
            <person name="Bardou P."/>
            <person name="Bechner M."/>
            <person name="Bellec A."/>
            <person name="Berger A."/>
            <person name="Berges H."/>
            <person name="Bidwell S."/>
            <person name="Bisseling T."/>
            <person name="Choisne N."/>
            <person name="Couloux A."/>
            <person name="Denny R."/>
            <person name="Deshpande S."/>
            <person name="Dai X."/>
            <person name="Doyle J.J."/>
            <person name="Dudez A.M."/>
            <person name="Farmer A.D."/>
            <person name="Fouteau S."/>
            <person name="Franken C."/>
            <person name="Gibelin C."/>
            <person name="Gish J."/>
            <person name="Goldstein S."/>
            <person name="Gonzalez A.J."/>
            <person name="Green P.J."/>
            <person name="Hallab A."/>
            <person name="Hartog M."/>
            <person name="Hua A."/>
            <person name="Humphray S.J."/>
            <person name="Jeong D.H."/>
            <person name="Jing Y."/>
            <person name="Jocker A."/>
            <person name="Kenton S.M."/>
            <person name="Kim D.J."/>
            <person name="Klee K."/>
            <person name="Lai H."/>
            <person name="Lang C."/>
            <person name="Lin S."/>
            <person name="Macmil S.L."/>
            <person name="Magdelenat G."/>
            <person name="Matthews L."/>
            <person name="McCorrison J."/>
            <person name="Monaghan E.L."/>
            <person name="Mun J.H."/>
            <person name="Najar F.Z."/>
            <person name="Nicholson C."/>
            <person name="Noirot C."/>
            <person name="O'Bleness M."/>
            <person name="Paule C.R."/>
            <person name="Poulain J."/>
            <person name="Prion F."/>
            <person name="Qin B."/>
            <person name="Qu C."/>
            <person name="Retzel E.F."/>
            <person name="Riddle C."/>
            <person name="Sallet E."/>
            <person name="Samain S."/>
            <person name="Samson N."/>
            <person name="Sanders I."/>
            <person name="Saurat O."/>
            <person name="Scarpelli C."/>
            <person name="Schiex T."/>
            <person name="Segurens B."/>
            <person name="Severin A.J."/>
            <person name="Sherrier D.J."/>
            <person name="Shi R."/>
            <person name="Sims S."/>
            <person name="Singer S.R."/>
            <person name="Sinharoy S."/>
            <person name="Sterck L."/>
            <person name="Viollet A."/>
            <person name="Wang B.B."/>
            <person name="Wang K."/>
            <person name="Wang M."/>
            <person name="Wang X."/>
            <person name="Warfsmann J."/>
            <person name="Weissenbach J."/>
            <person name="White D.D."/>
            <person name="White J.D."/>
            <person name="Wiley G.B."/>
            <person name="Wincker P."/>
            <person name="Xing Y."/>
            <person name="Yang L."/>
            <person name="Yao Z."/>
            <person name="Ying F."/>
            <person name="Zhai J."/>
            <person name="Zhou L."/>
            <person name="Zuber A."/>
            <person name="Denarie J."/>
            <person name="Dixon R.A."/>
            <person name="May G.D."/>
            <person name="Schwartz D.C."/>
            <person name="Rogers J."/>
            <person name="Quetier F."/>
            <person name="Town C.D."/>
            <person name="Roe B.A."/>
        </authorList>
    </citation>
    <scope>NUCLEOTIDE SEQUENCE [LARGE SCALE GENOMIC DNA]</scope>
    <source>
        <strain evidence="2">A17</strain>
        <strain evidence="3 4">cv. Jemalong A17</strain>
    </source>
</reference>
<evidence type="ECO:0000256" key="1">
    <source>
        <dbReference type="SAM" id="Phobius"/>
    </source>
</evidence>
<evidence type="ECO:0000313" key="2">
    <source>
        <dbReference type="EMBL" id="AES97642.1"/>
    </source>
</evidence>
<dbReference type="AlphaFoldDB" id="G7JX86"/>
<keyword evidence="1" id="KW-1133">Transmembrane helix</keyword>
<dbReference type="Proteomes" id="UP000002051">
    <property type="component" value="Chromosome 5"/>
</dbReference>
<dbReference type="HOGENOM" id="CLU_2403001_0_0_1"/>